<dbReference type="PANTHER" id="PTHR30290:SF83">
    <property type="entry name" value="ABC TRANSPORTER SUBSTRATE-BINDING PROTEIN"/>
    <property type="match status" value="1"/>
</dbReference>
<dbReference type="Gene3D" id="3.10.105.10">
    <property type="entry name" value="Dipeptide-binding Protein, Domain 3"/>
    <property type="match status" value="1"/>
</dbReference>
<dbReference type="InterPro" id="IPR000914">
    <property type="entry name" value="SBP_5_dom"/>
</dbReference>
<dbReference type="PANTHER" id="PTHR30290">
    <property type="entry name" value="PERIPLASMIC BINDING COMPONENT OF ABC TRANSPORTER"/>
    <property type="match status" value="1"/>
</dbReference>
<evidence type="ECO:0000256" key="1">
    <source>
        <dbReference type="ARBA" id="ARBA00004193"/>
    </source>
</evidence>
<comment type="subcellular location">
    <subcellularLocation>
        <location evidence="1">Cell membrane</location>
        <topology evidence="1">Lipid-anchor</topology>
    </subcellularLocation>
</comment>
<evidence type="ECO:0000313" key="5">
    <source>
        <dbReference type="EMBL" id="UWP80077.1"/>
    </source>
</evidence>
<dbReference type="InterPro" id="IPR039424">
    <property type="entry name" value="SBP_5"/>
</dbReference>
<evidence type="ECO:0000256" key="2">
    <source>
        <dbReference type="ARBA" id="ARBA00005695"/>
    </source>
</evidence>
<dbReference type="EMBL" id="CP073720">
    <property type="protein sequence ID" value="UWP80077.1"/>
    <property type="molecule type" value="Genomic_DNA"/>
</dbReference>
<dbReference type="Gene3D" id="3.90.76.10">
    <property type="entry name" value="Dipeptide-binding Protein, Domain 1"/>
    <property type="match status" value="1"/>
</dbReference>
<sequence>MAGLVETRGTLEARFGRRFCSRPWKPCRAEVAMRTRIRSLLVVGLAVAFVAACSSGGGSTTGDTTTTPFDRNATLRFGFSVSPTTWDPHKLAQDYNNLAIFPVYDRILDTDPDGKVIAGLAEKWEFSSDGLTLTLTMRDGAKFHDGSAVDAASVKANLDAEISGQGMLAAPLLKVISDVTVSDPKTVKLTLKSQAAYLPSVLANRAGALVCPSMLTAASLETQPCGAGPFKVTLSRQNDRIVYERFEDYWNVKDVQIKTLEMTIQPAEATRLSSFQSGQLDATYMNAATIDSAKRAGVAVDPQTTFTWYGIFVNWSKGDLGNPAVRQAINLAIDRKSIIDRLSFGYASDYQQPFPPNYFANNKDLKSPYWTYDPNKAKELLAGAGLTDKVSFTCELANSNAFPDIAAAVQQQLAAVGIKMNYTTATTQAVTQNYFIEGKTDCTFGAYSGVTDPSLALQQLFAPDGSLNGSHTWLKPEFQTMYEATLRPGDQRDAAIHTMVKSVMEEAAVIPLFYPQRSYIAKPKVKGLEKFPVDTTTRFINLGLAQ</sequence>
<dbReference type="Proteomes" id="UP001059617">
    <property type="component" value="Chromosome"/>
</dbReference>
<dbReference type="SUPFAM" id="SSF53850">
    <property type="entry name" value="Periplasmic binding protein-like II"/>
    <property type="match status" value="1"/>
</dbReference>
<evidence type="ECO:0000256" key="3">
    <source>
        <dbReference type="ARBA" id="ARBA00022729"/>
    </source>
</evidence>
<feature type="domain" description="Solute-binding protein family 5" evidence="4">
    <location>
        <begin position="115"/>
        <end position="464"/>
    </location>
</feature>
<proteinExistence type="inferred from homology"/>
<dbReference type="Pfam" id="PF00496">
    <property type="entry name" value="SBP_bac_5"/>
    <property type="match status" value="1"/>
</dbReference>
<name>A0ABY5VQM9_9ACTN</name>
<keyword evidence="6" id="KW-1185">Reference proteome</keyword>
<keyword evidence="3" id="KW-0732">Signal</keyword>
<dbReference type="PIRSF" id="PIRSF002741">
    <property type="entry name" value="MppA"/>
    <property type="match status" value="1"/>
</dbReference>
<evidence type="ECO:0000313" key="6">
    <source>
        <dbReference type="Proteomes" id="UP001059617"/>
    </source>
</evidence>
<reference evidence="5" key="2">
    <citation type="submission" date="2022-09" db="EMBL/GenBank/DDBJ databases">
        <title>Biosynthetic gene clusters of Dactylosporangioum fulvum.</title>
        <authorList>
            <person name="Caradec T."/>
        </authorList>
    </citation>
    <scope>NUCLEOTIDE SEQUENCE</scope>
    <source>
        <strain evidence="5">NRRL B-16292</strain>
    </source>
</reference>
<protein>
    <submittedName>
        <fullName evidence="5">ABC transporter substrate-binding protein</fullName>
    </submittedName>
</protein>
<dbReference type="RefSeq" id="WP_259857835.1">
    <property type="nucleotide sequence ID" value="NZ_BAAAST010000016.1"/>
</dbReference>
<comment type="similarity">
    <text evidence="2">Belongs to the bacterial solute-binding protein 5 family.</text>
</comment>
<accession>A0ABY5VQM9</accession>
<gene>
    <name evidence="5" type="ORF">Dfulv_33615</name>
</gene>
<organism evidence="5 6">
    <name type="scientific">Dactylosporangium fulvum</name>
    <dbReference type="NCBI Taxonomy" id="53359"/>
    <lineage>
        <taxon>Bacteria</taxon>
        <taxon>Bacillati</taxon>
        <taxon>Actinomycetota</taxon>
        <taxon>Actinomycetes</taxon>
        <taxon>Micromonosporales</taxon>
        <taxon>Micromonosporaceae</taxon>
        <taxon>Dactylosporangium</taxon>
    </lineage>
</organism>
<dbReference type="PROSITE" id="PS01040">
    <property type="entry name" value="SBP_BACTERIAL_5"/>
    <property type="match status" value="1"/>
</dbReference>
<evidence type="ECO:0000259" key="4">
    <source>
        <dbReference type="Pfam" id="PF00496"/>
    </source>
</evidence>
<dbReference type="InterPro" id="IPR023765">
    <property type="entry name" value="SBP_5_CS"/>
</dbReference>
<dbReference type="InterPro" id="IPR030678">
    <property type="entry name" value="Peptide/Ni-bd"/>
</dbReference>
<dbReference type="Gene3D" id="3.40.190.10">
    <property type="entry name" value="Periplasmic binding protein-like II"/>
    <property type="match status" value="1"/>
</dbReference>
<reference evidence="5" key="1">
    <citation type="submission" date="2021-04" db="EMBL/GenBank/DDBJ databases">
        <authorList>
            <person name="Hartkoorn R.C."/>
            <person name="Beaudoing E."/>
            <person name="Hot D."/>
        </authorList>
    </citation>
    <scope>NUCLEOTIDE SEQUENCE</scope>
    <source>
        <strain evidence="5">NRRL B-16292</strain>
    </source>
</reference>